<proteinExistence type="predicted"/>
<reference evidence="1 2" key="1">
    <citation type="submission" date="2024-10" db="EMBL/GenBank/DDBJ databases">
        <title>The Natural Products Discovery Center: Release of the First 8490 Sequenced Strains for Exploring Actinobacteria Biosynthetic Diversity.</title>
        <authorList>
            <person name="Kalkreuter E."/>
            <person name="Kautsar S.A."/>
            <person name="Yang D."/>
            <person name="Bader C.D."/>
            <person name="Teijaro C.N."/>
            <person name="Fluegel L."/>
            <person name="Davis C.M."/>
            <person name="Simpson J.R."/>
            <person name="Lauterbach L."/>
            <person name="Steele A.D."/>
            <person name="Gui C."/>
            <person name="Meng S."/>
            <person name="Li G."/>
            <person name="Viehrig K."/>
            <person name="Ye F."/>
            <person name="Su P."/>
            <person name="Kiefer A.F."/>
            <person name="Nichols A."/>
            <person name="Cepeda A.J."/>
            <person name="Yan W."/>
            <person name="Fan B."/>
            <person name="Jiang Y."/>
            <person name="Adhikari A."/>
            <person name="Zheng C.-J."/>
            <person name="Schuster L."/>
            <person name="Cowan T.M."/>
            <person name="Smanski M.J."/>
            <person name="Chevrette M.G."/>
            <person name="De Carvalho L.P.S."/>
            <person name="Shen B."/>
        </authorList>
    </citation>
    <scope>NUCLEOTIDE SEQUENCE [LARGE SCALE GENOMIC DNA]</scope>
    <source>
        <strain evidence="1 2">NPDC087045</strain>
    </source>
</reference>
<keyword evidence="2" id="KW-1185">Reference proteome</keyword>
<dbReference type="RefSeq" id="WP_402703119.1">
    <property type="nucleotide sequence ID" value="NZ_JBIUZV010000016.1"/>
</dbReference>
<evidence type="ECO:0000313" key="2">
    <source>
        <dbReference type="Proteomes" id="UP001617427"/>
    </source>
</evidence>
<name>A0ABW8F4J9_9BURK</name>
<dbReference type="Proteomes" id="UP001617427">
    <property type="component" value="Unassembled WGS sequence"/>
</dbReference>
<sequence length="64" mass="7108">MQRTRQWLLYLNGNISGIFSSQRSAGPSARTEKKRCSQKLAALSTSIDFDLTFFTPLPPCDGAQ</sequence>
<comment type="caution">
    <text evidence="1">The sequence shown here is derived from an EMBL/GenBank/DDBJ whole genome shotgun (WGS) entry which is preliminary data.</text>
</comment>
<gene>
    <name evidence="1" type="ORF">ACIPEN_20480</name>
</gene>
<accession>A0ABW8F4J9</accession>
<protein>
    <submittedName>
        <fullName evidence="1">Uncharacterized protein</fullName>
    </submittedName>
</protein>
<dbReference type="EMBL" id="JBIUZV010000016">
    <property type="protein sequence ID" value="MFJ3048218.1"/>
    <property type="molecule type" value="Genomic_DNA"/>
</dbReference>
<evidence type="ECO:0000313" key="1">
    <source>
        <dbReference type="EMBL" id="MFJ3048218.1"/>
    </source>
</evidence>
<organism evidence="1 2">
    <name type="scientific">Herbaspirillum chlorophenolicum</name>
    <dbReference type="NCBI Taxonomy" id="211589"/>
    <lineage>
        <taxon>Bacteria</taxon>
        <taxon>Pseudomonadati</taxon>
        <taxon>Pseudomonadota</taxon>
        <taxon>Betaproteobacteria</taxon>
        <taxon>Burkholderiales</taxon>
        <taxon>Oxalobacteraceae</taxon>
        <taxon>Herbaspirillum</taxon>
    </lineage>
</organism>